<reference evidence="10" key="2">
    <citation type="submission" date="2021-09" db="EMBL/GenBank/DDBJ databases">
        <authorList>
            <person name="Gilroy R."/>
        </authorList>
    </citation>
    <scope>NUCLEOTIDE SEQUENCE</scope>
    <source>
        <strain evidence="10">CHK171-7178</strain>
    </source>
</reference>
<dbReference type="Pfam" id="PF20730">
    <property type="entry name" value="YetF_N"/>
    <property type="match status" value="1"/>
</dbReference>
<evidence type="ECO:0000256" key="3">
    <source>
        <dbReference type="ARBA" id="ARBA00022475"/>
    </source>
</evidence>
<keyword evidence="5 7" id="KW-1133">Transmembrane helix</keyword>
<sequence>MYLDTLLKLVVGLVSLLTVIRLLGKKELAQLTPYDFVYTLVLGGILEESLFDEKIKITHFLFAIVLWGVLIYLIERATKQWNPIRILLKGEPVKLISNGNLDMKKFNQHHLEMEQLRSALRKQGVFSLREVRDLFLEPGGDVTLNKYVKYEALTNGDLKEEAKEEEPSVLLVDEGKVKVEVLTFAGKDSDWLMDELAKKGYLDPSKIAYCEWSETEGFFIKTY</sequence>
<comment type="caution">
    <text evidence="10">The sequence shown here is derived from an EMBL/GenBank/DDBJ whole genome shotgun (WGS) entry which is preliminary data.</text>
</comment>
<evidence type="ECO:0000256" key="2">
    <source>
        <dbReference type="ARBA" id="ARBA00006448"/>
    </source>
</evidence>
<dbReference type="GO" id="GO:0005886">
    <property type="term" value="C:plasma membrane"/>
    <property type="evidence" value="ECO:0007669"/>
    <property type="project" value="UniProtKB-SubCell"/>
</dbReference>
<feature type="transmembrane region" description="Helical" evidence="7">
    <location>
        <begin position="57"/>
        <end position="74"/>
    </location>
</feature>
<comment type="subcellular location">
    <subcellularLocation>
        <location evidence="1">Cell membrane</location>
        <topology evidence="1">Multi-pass membrane protein</topology>
    </subcellularLocation>
</comment>
<evidence type="ECO:0000259" key="9">
    <source>
        <dbReference type="Pfam" id="PF20730"/>
    </source>
</evidence>
<dbReference type="PANTHER" id="PTHR34582">
    <property type="entry name" value="UPF0702 TRANSMEMBRANE PROTEIN YCAP"/>
    <property type="match status" value="1"/>
</dbReference>
<protein>
    <submittedName>
        <fullName evidence="10">DUF421 domain-containing protein</fullName>
    </submittedName>
</protein>
<dbReference type="InterPro" id="IPR048454">
    <property type="entry name" value="YetF_N"/>
</dbReference>
<comment type="similarity">
    <text evidence="2">Belongs to the UPF0702 family.</text>
</comment>
<name>A0A921KBC0_SPOPS</name>
<gene>
    <name evidence="10" type="ORF">K8V56_00055</name>
</gene>
<dbReference type="InterPro" id="IPR007353">
    <property type="entry name" value="DUF421"/>
</dbReference>
<feature type="domain" description="YetF C-terminal" evidence="8">
    <location>
        <begin position="80"/>
        <end position="213"/>
    </location>
</feature>
<dbReference type="Gene3D" id="3.30.240.20">
    <property type="entry name" value="bsu07140 like domains"/>
    <property type="match status" value="2"/>
</dbReference>
<evidence type="ECO:0000259" key="8">
    <source>
        <dbReference type="Pfam" id="PF04239"/>
    </source>
</evidence>
<evidence type="ECO:0000313" key="11">
    <source>
        <dbReference type="Proteomes" id="UP000698173"/>
    </source>
</evidence>
<feature type="domain" description="YetF-like N-terminal transmembrane" evidence="9">
    <location>
        <begin position="2"/>
        <end position="75"/>
    </location>
</feature>
<evidence type="ECO:0000256" key="7">
    <source>
        <dbReference type="SAM" id="Phobius"/>
    </source>
</evidence>
<reference evidence="10" key="1">
    <citation type="journal article" date="2021" name="PeerJ">
        <title>Extensive microbial diversity within the chicken gut microbiome revealed by metagenomics and culture.</title>
        <authorList>
            <person name="Gilroy R."/>
            <person name="Ravi A."/>
            <person name="Getino M."/>
            <person name="Pursley I."/>
            <person name="Horton D.L."/>
            <person name="Alikhan N.F."/>
            <person name="Baker D."/>
            <person name="Gharbi K."/>
            <person name="Hall N."/>
            <person name="Watson M."/>
            <person name="Adriaenssens E.M."/>
            <person name="Foster-Nyarko E."/>
            <person name="Jarju S."/>
            <person name="Secka A."/>
            <person name="Antonio M."/>
            <person name="Oren A."/>
            <person name="Chaudhuri R.R."/>
            <person name="La Ragione R."/>
            <person name="Hildebrand F."/>
            <person name="Pallen M.J."/>
        </authorList>
    </citation>
    <scope>NUCLEOTIDE SEQUENCE</scope>
    <source>
        <strain evidence="10">CHK171-7178</strain>
    </source>
</reference>
<feature type="transmembrane region" description="Helical" evidence="7">
    <location>
        <begin position="6"/>
        <end position="24"/>
    </location>
</feature>
<dbReference type="Proteomes" id="UP000698173">
    <property type="component" value="Unassembled WGS sequence"/>
</dbReference>
<evidence type="ECO:0000256" key="1">
    <source>
        <dbReference type="ARBA" id="ARBA00004651"/>
    </source>
</evidence>
<evidence type="ECO:0000256" key="4">
    <source>
        <dbReference type="ARBA" id="ARBA00022692"/>
    </source>
</evidence>
<keyword evidence="3" id="KW-1003">Cell membrane</keyword>
<dbReference type="PANTHER" id="PTHR34582:SF5">
    <property type="entry name" value="UPF0702 TRANSMEMBRANE PROTEIN YETF"/>
    <property type="match status" value="1"/>
</dbReference>
<evidence type="ECO:0000313" key="10">
    <source>
        <dbReference type="EMBL" id="HJF30162.1"/>
    </source>
</evidence>
<dbReference type="AlphaFoldDB" id="A0A921KBC0"/>
<dbReference type="EMBL" id="DYWT01000003">
    <property type="protein sequence ID" value="HJF30162.1"/>
    <property type="molecule type" value="Genomic_DNA"/>
</dbReference>
<evidence type="ECO:0000256" key="6">
    <source>
        <dbReference type="ARBA" id="ARBA00023136"/>
    </source>
</evidence>
<accession>A0A921KBC0</accession>
<dbReference type="InterPro" id="IPR023090">
    <property type="entry name" value="UPF0702_alpha/beta_dom_sf"/>
</dbReference>
<proteinExistence type="inferred from homology"/>
<dbReference type="Pfam" id="PF04239">
    <property type="entry name" value="DUF421"/>
    <property type="match status" value="1"/>
</dbReference>
<keyword evidence="4 7" id="KW-0812">Transmembrane</keyword>
<evidence type="ECO:0000256" key="5">
    <source>
        <dbReference type="ARBA" id="ARBA00022989"/>
    </source>
</evidence>
<keyword evidence="6 7" id="KW-0472">Membrane</keyword>
<organism evidence="10 11">
    <name type="scientific">Sporosarcina psychrophila</name>
    <name type="common">Bacillus psychrophilus</name>
    <dbReference type="NCBI Taxonomy" id="1476"/>
    <lineage>
        <taxon>Bacteria</taxon>
        <taxon>Bacillati</taxon>
        <taxon>Bacillota</taxon>
        <taxon>Bacilli</taxon>
        <taxon>Bacillales</taxon>
        <taxon>Caryophanaceae</taxon>
        <taxon>Sporosarcina</taxon>
    </lineage>
</organism>